<proteinExistence type="inferred from homology"/>
<accession>A0A0G4G560</accession>
<feature type="domain" description="Flavin reductase like" evidence="6">
    <location>
        <begin position="101"/>
        <end position="278"/>
    </location>
</feature>
<dbReference type="GO" id="GO:0010181">
    <property type="term" value="F:FMN binding"/>
    <property type="evidence" value="ECO:0007669"/>
    <property type="project" value="InterPro"/>
</dbReference>
<dbReference type="Pfam" id="PF01613">
    <property type="entry name" value="Flavin_Reduct"/>
    <property type="match status" value="1"/>
</dbReference>
<dbReference type="EMBL" id="CDMZ01000903">
    <property type="protein sequence ID" value="CEM23667.1"/>
    <property type="molecule type" value="Genomic_DNA"/>
</dbReference>
<evidence type="ECO:0000256" key="5">
    <source>
        <dbReference type="SAM" id="MobiDB-lite"/>
    </source>
</evidence>
<dbReference type="PANTHER" id="PTHR33798">
    <property type="entry name" value="FLAVOPROTEIN OXYGENASE"/>
    <property type="match status" value="1"/>
</dbReference>
<organism evidence="7">
    <name type="scientific">Chromera velia CCMP2878</name>
    <dbReference type="NCBI Taxonomy" id="1169474"/>
    <lineage>
        <taxon>Eukaryota</taxon>
        <taxon>Sar</taxon>
        <taxon>Alveolata</taxon>
        <taxon>Colpodellida</taxon>
        <taxon>Chromeraceae</taxon>
        <taxon>Chromera</taxon>
    </lineage>
</organism>
<dbReference type="VEuPathDB" id="CryptoDB:Cvel_20347"/>
<dbReference type="InterPro" id="IPR012349">
    <property type="entry name" value="Split_barrel_FMN-bd"/>
</dbReference>
<evidence type="ECO:0000256" key="2">
    <source>
        <dbReference type="ARBA" id="ARBA00022630"/>
    </source>
</evidence>
<name>A0A0G4G560_9ALVE</name>
<evidence type="ECO:0000259" key="6">
    <source>
        <dbReference type="Pfam" id="PF01613"/>
    </source>
</evidence>
<sequence>MRVSSTLPTLSGRQSLPPSPSSRARWTHGSERLSLPVDRLELTSRYHLLCSALVPRPISLISTYHTKPLSVPETQTASHSADLAPSHRRHPRFRSETQIHNLMPLSFITPVTSDPCTLMFSLTTKHKKGLTSDSEPEGDPERGKAEERQKSKSSHISSESRENDESARESIEQPVVLKNTLENLMENGEFVVNHVHSEIFSSAYRCSGELSRQDSEWDLEDVHLTPLDSVSGIRAKRVKESLIQLECKLRDIVPVNGLRFGGAHVVIGEVLHAHLHPDLVELQSEEGPSDSEDGPSDRGRESCVSVAVAAVNEDKIQSAARLGGLRYIFMNGEGCGMQKWEQRKPIYFQLNGKDWNENHW</sequence>
<dbReference type="PANTHER" id="PTHR33798:SF5">
    <property type="entry name" value="FLAVIN REDUCTASE LIKE DOMAIN-CONTAINING PROTEIN"/>
    <property type="match status" value="1"/>
</dbReference>
<feature type="region of interest" description="Disordered" evidence="5">
    <location>
        <begin position="1"/>
        <end position="27"/>
    </location>
</feature>
<gene>
    <name evidence="7" type="ORF">Cvel_20347</name>
</gene>
<evidence type="ECO:0000313" key="7">
    <source>
        <dbReference type="EMBL" id="CEM23667.1"/>
    </source>
</evidence>
<feature type="region of interest" description="Disordered" evidence="5">
    <location>
        <begin position="126"/>
        <end position="171"/>
    </location>
</feature>
<evidence type="ECO:0000256" key="1">
    <source>
        <dbReference type="ARBA" id="ARBA00001917"/>
    </source>
</evidence>
<dbReference type="AlphaFoldDB" id="A0A0G4G560"/>
<dbReference type="InterPro" id="IPR002563">
    <property type="entry name" value="Flavin_Rdtase-like_dom"/>
</dbReference>
<feature type="compositionally biased region" description="Basic and acidic residues" evidence="5">
    <location>
        <begin position="139"/>
        <end position="150"/>
    </location>
</feature>
<keyword evidence="2" id="KW-0285">Flavoprotein</keyword>
<feature type="compositionally biased region" description="Basic and acidic residues" evidence="5">
    <location>
        <begin position="158"/>
        <end position="171"/>
    </location>
</feature>
<keyword evidence="3" id="KW-0288">FMN</keyword>
<dbReference type="SUPFAM" id="SSF50475">
    <property type="entry name" value="FMN-binding split barrel"/>
    <property type="match status" value="1"/>
</dbReference>
<reference evidence="7" key="1">
    <citation type="submission" date="2014-11" db="EMBL/GenBank/DDBJ databases">
        <authorList>
            <person name="Otto D Thomas"/>
            <person name="Naeem Raeece"/>
        </authorList>
    </citation>
    <scope>NUCLEOTIDE SEQUENCE</scope>
</reference>
<evidence type="ECO:0000256" key="4">
    <source>
        <dbReference type="ARBA" id="ARBA00038054"/>
    </source>
</evidence>
<protein>
    <recommendedName>
        <fullName evidence="6">Flavin reductase like domain-containing protein</fullName>
    </recommendedName>
</protein>
<feature type="region of interest" description="Disordered" evidence="5">
    <location>
        <begin position="71"/>
        <end position="91"/>
    </location>
</feature>
<comment type="similarity">
    <text evidence="4">Belongs to the flavoredoxin family.</text>
</comment>
<dbReference type="Gene3D" id="2.30.110.10">
    <property type="entry name" value="Electron Transport, Fmn-binding Protein, Chain A"/>
    <property type="match status" value="1"/>
</dbReference>
<evidence type="ECO:0000256" key="3">
    <source>
        <dbReference type="ARBA" id="ARBA00022643"/>
    </source>
</evidence>
<feature type="compositionally biased region" description="Polar residues" evidence="5">
    <location>
        <begin position="1"/>
        <end position="24"/>
    </location>
</feature>
<comment type="cofactor">
    <cofactor evidence="1">
        <name>FMN</name>
        <dbReference type="ChEBI" id="CHEBI:58210"/>
    </cofactor>
</comment>